<evidence type="ECO:0008006" key="19">
    <source>
        <dbReference type="Google" id="ProtNLM"/>
    </source>
</evidence>
<evidence type="ECO:0000256" key="9">
    <source>
        <dbReference type="ARBA" id="ARBA00023157"/>
    </source>
</evidence>
<dbReference type="GO" id="GO:0031012">
    <property type="term" value="C:extracellular matrix"/>
    <property type="evidence" value="ECO:0007669"/>
    <property type="project" value="TreeGrafter"/>
</dbReference>
<dbReference type="Gene3D" id="2.60.120.200">
    <property type="match status" value="1"/>
</dbReference>
<dbReference type="FunFam" id="3.40.1620.70:FF:000003">
    <property type="entry name" value="Collagen type XVIII alpha 1"/>
    <property type="match status" value="1"/>
</dbReference>
<dbReference type="PANTHER" id="PTHR24023:SF1082">
    <property type="entry name" value="COLLAGEN TRIPLE HELIX REPEAT"/>
    <property type="match status" value="1"/>
</dbReference>
<feature type="compositionally biased region" description="Basic and acidic residues" evidence="13">
    <location>
        <begin position="146"/>
        <end position="160"/>
    </location>
</feature>
<keyword evidence="2" id="KW-0964">Secreted</keyword>
<keyword evidence="8" id="KW-0176">Collagen</keyword>
<evidence type="ECO:0000256" key="11">
    <source>
        <dbReference type="ARBA" id="ARBA00023278"/>
    </source>
</evidence>
<dbReference type="InterPro" id="IPR016187">
    <property type="entry name" value="CTDL_fold"/>
</dbReference>
<keyword evidence="10" id="KW-0325">Glycoprotein</keyword>
<feature type="domain" description="Laminin G" evidence="16">
    <location>
        <begin position="355"/>
        <end position="493"/>
    </location>
</feature>
<feature type="compositionally biased region" description="Basic and acidic residues" evidence="13">
    <location>
        <begin position="1215"/>
        <end position="1235"/>
    </location>
</feature>
<dbReference type="FunFam" id="3.10.100.10:FF:000008">
    <property type="entry name" value="collagen alpha-1(XVIII) chain isoform X1"/>
    <property type="match status" value="1"/>
</dbReference>
<dbReference type="GO" id="GO:0030020">
    <property type="term" value="F:extracellular matrix structural constituent conferring tensile strength"/>
    <property type="evidence" value="ECO:0007669"/>
    <property type="project" value="TreeGrafter"/>
</dbReference>
<comment type="similarity">
    <text evidence="12">Belongs to the multiplexin collagen family.</text>
</comment>
<keyword evidence="7" id="KW-0654">Proteoglycan</keyword>
<dbReference type="FunFam" id="2.60.120.200:FF:000039">
    <property type="entry name" value="Collagen XV alpha 1 chain"/>
    <property type="match status" value="1"/>
</dbReference>
<feature type="compositionally biased region" description="Low complexity" evidence="13">
    <location>
        <begin position="835"/>
        <end position="844"/>
    </location>
</feature>
<feature type="compositionally biased region" description="Pro residues" evidence="13">
    <location>
        <begin position="1314"/>
        <end position="1326"/>
    </location>
</feature>
<dbReference type="Gene3D" id="3.10.100.10">
    <property type="entry name" value="Mannose-Binding Protein A, subunit A"/>
    <property type="match status" value="1"/>
</dbReference>
<feature type="compositionally biased region" description="Low complexity" evidence="13">
    <location>
        <begin position="941"/>
        <end position="951"/>
    </location>
</feature>
<evidence type="ECO:0000256" key="14">
    <source>
        <dbReference type="SAM" id="SignalP"/>
    </source>
</evidence>
<feature type="domain" description="Thrombospondin-like N-terminal" evidence="15">
    <location>
        <begin position="306"/>
        <end position="494"/>
    </location>
</feature>
<dbReference type="InterPro" id="IPR008160">
    <property type="entry name" value="Collagen"/>
</dbReference>
<feature type="compositionally biased region" description="Basic and acidic residues" evidence="13">
    <location>
        <begin position="729"/>
        <end position="738"/>
    </location>
</feature>
<dbReference type="InterPro" id="IPR016186">
    <property type="entry name" value="C-type_lectin-like/link_sf"/>
</dbReference>
<dbReference type="CDD" id="cd00247">
    <property type="entry name" value="Endostatin-like"/>
    <property type="match status" value="1"/>
</dbReference>
<keyword evidence="6" id="KW-0130">Cell adhesion</keyword>
<dbReference type="EMBL" id="JAGXEW010000012">
    <property type="protein sequence ID" value="KAK1165527.1"/>
    <property type="molecule type" value="Genomic_DNA"/>
</dbReference>
<name>A0AAD8G6P8_ACIOX</name>
<gene>
    <name evidence="17" type="ORF">AOXY_G14088</name>
</gene>
<dbReference type="InterPro" id="IPR045463">
    <property type="entry name" value="XV/XVIII_trimerization_dom"/>
</dbReference>
<dbReference type="GO" id="GO:0005581">
    <property type="term" value="C:collagen trimer"/>
    <property type="evidence" value="ECO:0007669"/>
    <property type="project" value="UniProtKB-KW"/>
</dbReference>
<evidence type="ECO:0000313" key="17">
    <source>
        <dbReference type="EMBL" id="KAK1165527.1"/>
    </source>
</evidence>
<dbReference type="Proteomes" id="UP001230051">
    <property type="component" value="Unassembled WGS sequence"/>
</dbReference>
<keyword evidence="18" id="KW-1185">Reference proteome</keyword>
<evidence type="ECO:0000256" key="8">
    <source>
        <dbReference type="ARBA" id="ARBA00023119"/>
    </source>
</evidence>
<feature type="region of interest" description="Disordered" evidence="13">
    <location>
        <begin position="130"/>
        <end position="161"/>
    </location>
</feature>
<feature type="region of interest" description="Disordered" evidence="13">
    <location>
        <begin position="496"/>
        <end position="1073"/>
    </location>
</feature>
<accession>A0AAD8G6P8</accession>
<dbReference type="Gene3D" id="3.40.1620.70">
    <property type="match status" value="1"/>
</dbReference>
<feature type="compositionally biased region" description="Pro residues" evidence="13">
    <location>
        <begin position="783"/>
        <end position="795"/>
    </location>
</feature>
<evidence type="ECO:0000313" key="18">
    <source>
        <dbReference type="Proteomes" id="UP001230051"/>
    </source>
</evidence>
<dbReference type="InterPro" id="IPR001791">
    <property type="entry name" value="Laminin_G"/>
</dbReference>
<feature type="compositionally biased region" description="Pro residues" evidence="13">
    <location>
        <begin position="824"/>
        <end position="833"/>
    </location>
</feature>
<reference evidence="17" key="1">
    <citation type="submission" date="2022-02" db="EMBL/GenBank/DDBJ databases">
        <title>Atlantic sturgeon de novo genome assembly.</title>
        <authorList>
            <person name="Stock M."/>
            <person name="Klopp C."/>
            <person name="Guiguen Y."/>
            <person name="Cabau C."/>
            <person name="Parinello H."/>
            <person name="Santidrian Yebra-Pimentel E."/>
            <person name="Kuhl H."/>
            <person name="Dirks R.P."/>
            <person name="Guessner J."/>
            <person name="Wuertz S."/>
            <person name="Du K."/>
            <person name="Schartl M."/>
        </authorList>
    </citation>
    <scope>NUCLEOTIDE SEQUENCE</scope>
    <source>
        <strain evidence="17">STURGEONOMICS-FGT-2020</strain>
        <tissue evidence="17">Whole blood</tissue>
    </source>
</reference>
<evidence type="ECO:0000259" key="16">
    <source>
        <dbReference type="SMART" id="SM00282"/>
    </source>
</evidence>
<evidence type="ECO:0000256" key="7">
    <source>
        <dbReference type="ARBA" id="ARBA00022974"/>
    </source>
</evidence>
<feature type="compositionally biased region" description="Gly residues" evidence="13">
    <location>
        <begin position="626"/>
        <end position="646"/>
    </location>
</feature>
<feature type="region of interest" description="Disordered" evidence="13">
    <location>
        <begin position="1088"/>
        <end position="1332"/>
    </location>
</feature>
<proteinExistence type="inferred from homology"/>
<comment type="caution">
    <text evidence="17">The sequence shown here is derived from an EMBL/GenBank/DDBJ whole genome shotgun (WGS) entry which is preliminary data.</text>
</comment>
<dbReference type="InterPro" id="IPR010363">
    <property type="entry name" value="DUF959_COL18_N"/>
</dbReference>
<feature type="region of interest" description="Disordered" evidence="13">
    <location>
        <begin position="76"/>
        <end position="102"/>
    </location>
</feature>
<feature type="compositionally biased region" description="Low complexity" evidence="13">
    <location>
        <begin position="1114"/>
        <end position="1126"/>
    </location>
</feature>
<evidence type="ECO:0000256" key="1">
    <source>
        <dbReference type="ARBA" id="ARBA00004498"/>
    </source>
</evidence>
<feature type="compositionally biased region" description="Pro residues" evidence="13">
    <location>
        <begin position="1271"/>
        <end position="1280"/>
    </location>
</feature>
<sequence length="1669" mass="171840">MAKSGNMLGCSLVLLACVSYSDAQWGWWPFGKDAQATTQTTATQENQGLQSTANEATGLETTMVIPQAHQEGHGLLSVSTRSPDSEAASPTTGPPPPGRVTEENLAGVGAQILNVAEGILSFVQTWDQKPTAETKDGAVEVSTSPAEDRETTTDGHKTDRGTTLPIARQVTEQPKAKANSLPVTKPWVERLLLENGTTTLHTKSVLENLPDVNLESSGEGESGSSMGDRQFEAGQLEMGNLTSSFSSIRSGELLQVGNTSDWRDSVTNESLHGGTGFLKMQLSDNLTDFANWTTAGNDTSNRDDVGVSLLQLIGDPPPEEITKIYGPDNSPGYVFGPDANTGQLARAHLPSPFYRDFSLLFHLQPTTPKAGVIFSVTDPTQASMYVGVKLSAVQAGKQKVLFYYTEPGSQTSYQAAAFNVPSLANRWTRFAISVEGEEVFFFLDCEESEATRFERSPDEMELESGAGVFVGQAGGADPDRFVGVIAELRVVGDPRAAERHCDEEGDDSDGASGDFGSGYEERPKIETVTPPAQRPLKQPPVTAPSTGRKEKLSPQTNAETAGKQIVDSQTHSEVKSQPGVPGQAGKLQKSDTMGPAGPTGPKGERGEKGDQGERGPQGAKGESVGAAGGAAGPRGEKGSAGFGYPGKKGDKGDPGPPGPPGPPSPPAERLERGDGSVVEQIVGARGPPGPAGPPGPSGADGEPGDPGEDGIAGPAGPPGFPGTPGDPGQKGEKGDPGEGKPGPRGPPGLPGPAASRSETFFDMEGSGFPDLDSIRGPQGLPGIPGPPGPPGPPAAPNLSSGRQASIGPPGPRGIDGKDGIPGVQGPPGPPGPPGNNGQPGLVGPRGEKGDAGDLGLPGAVGEKGSKGDVGPPGISGQTGLAGLPGPMGPVGQPGPPGPPGPGFPVGFDDMEGSATGSIHGPGVRGPDGRPGVPGPPGLPGIPGNNGLPGLPGAKGEAGSPGFSGVDGQPGLDGFPGLKGPKGDRGDRGERGEQGRDGVGIPGQPGLPGPPGRIIYQPDNREGNIAPGREGIQGPPGQAGFPGPRGPKGDRGDSGQPGYGIKGEKGEPAAIIGPDGNILSSAFLGGFGGEKGDPGIPGPVGPVGPYGRPGHKGEIGLPGRPGRPGINGFKGEKGEPSDVHSGYAVIGPPGPRPPAPGPPGQLTERYDFNEAVPRYPGLPGPKGERGFPGYTGEKGEQGQPGLPGQPGGLPDFDIYALKRELKGEQGDKGPQGEKGEPGGGYYDPRYSAPQAPPGQPGSPGLPGPKGDSIRGPPGPQGPPGTPGVGYDGRPGQPGPPGPPGPPYAAGASRQSISIPGPPGPQGPPGPPGHSSGVTILRTYQTMVTTARGLPEGTMIFVLDKADIYIRVRDGFRQVLLGDYTPFFGGGVLENEVAAVQPPPVVHYSQGHSPNSGAGHISHNEPVNRQPEQKPHWPHPPHQPDQGHVVYPSTPERQPAGRNPAKPEFSYPSYPSPPQRRPSQPENTQPAGHEHGTGPALHLIALNAPQTGDMRGIRGADFQCFQQARAVGLTGTFRAFLSSKLQDLYSIVRRADRATLPIINLRDEVLFDNWESLFDGSDAQMKPNVAVYSFDGRDVLRDSTWHEKMVWHGSNNKGHRVTDNYCETWRTGDRAVTGLASSLQAGRLLQQRPSSCTSSHIVLCIENSYILQSKK</sequence>
<keyword evidence="3" id="KW-0272">Extracellular matrix</keyword>
<evidence type="ECO:0000259" key="15">
    <source>
        <dbReference type="SMART" id="SM00210"/>
    </source>
</evidence>
<dbReference type="SMART" id="SM00210">
    <property type="entry name" value="TSPN"/>
    <property type="match status" value="1"/>
</dbReference>
<dbReference type="GO" id="GO:0007155">
    <property type="term" value="P:cell adhesion"/>
    <property type="evidence" value="ECO:0007669"/>
    <property type="project" value="UniProtKB-KW"/>
</dbReference>
<keyword evidence="9" id="KW-1015">Disulfide bond</keyword>
<dbReference type="InterPro" id="IPR013320">
    <property type="entry name" value="ConA-like_dom_sf"/>
</dbReference>
<dbReference type="Pfam" id="PF06482">
    <property type="entry name" value="Endostatin"/>
    <property type="match status" value="1"/>
</dbReference>
<feature type="chain" id="PRO_5042080818" description="Collagen alpha-1(XVIII) chain" evidence="14">
    <location>
        <begin position="24"/>
        <end position="1669"/>
    </location>
</feature>
<dbReference type="Pfam" id="PF01391">
    <property type="entry name" value="Collagen"/>
    <property type="match status" value="4"/>
</dbReference>
<dbReference type="Pfam" id="PF20010">
    <property type="entry name" value="Collagen_trimer"/>
    <property type="match status" value="1"/>
</dbReference>
<feature type="compositionally biased region" description="Basic and acidic residues" evidence="13">
    <location>
        <begin position="980"/>
        <end position="995"/>
    </location>
</feature>
<comment type="subcellular location">
    <subcellularLocation>
        <location evidence="1">Secreted</location>
        <location evidence="1">Extracellular space</location>
        <location evidence="1">Extracellular matrix</location>
    </subcellularLocation>
</comment>
<feature type="compositionally biased region" description="Pro residues" evidence="13">
    <location>
        <begin position="1249"/>
        <end position="1261"/>
    </location>
</feature>
<dbReference type="PANTHER" id="PTHR24023">
    <property type="entry name" value="COLLAGEN ALPHA"/>
    <property type="match status" value="1"/>
</dbReference>
<feature type="region of interest" description="Disordered" evidence="13">
    <location>
        <begin position="1398"/>
        <end position="1492"/>
    </location>
</feature>
<dbReference type="SUPFAM" id="SSF56436">
    <property type="entry name" value="C-type lectin-like"/>
    <property type="match status" value="1"/>
</dbReference>
<dbReference type="Pfam" id="PF06121">
    <property type="entry name" value="DUF959"/>
    <property type="match status" value="1"/>
</dbReference>
<evidence type="ECO:0000256" key="13">
    <source>
        <dbReference type="SAM" id="MobiDB-lite"/>
    </source>
</evidence>
<evidence type="ECO:0000256" key="4">
    <source>
        <dbReference type="ARBA" id="ARBA00022729"/>
    </source>
</evidence>
<dbReference type="InterPro" id="IPR010515">
    <property type="entry name" value="Collagenase_NC10/endostatin"/>
</dbReference>
<feature type="signal peptide" evidence="14">
    <location>
        <begin position="1"/>
        <end position="23"/>
    </location>
</feature>
<feature type="compositionally biased region" description="Pro residues" evidence="13">
    <location>
        <begin position="654"/>
        <end position="666"/>
    </location>
</feature>
<evidence type="ECO:0000256" key="5">
    <source>
        <dbReference type="ARBA" id="ARBA00022737"/>
    </source>
</evidence>
<protein>
    <recommendedName>
        <fullName evidence="19">Collagen alpha-1(XVIII) chain</fullName>
    </recommendedName>
</protein>
<feature type="compositionally biased region" description="Pro residues" evidence="13">
    <location>
        <begin position="1147"/>
        <end position="1158"/>
    </location>
</feature>
<evidence type="ECO:0000256" key="10">
    <source>
        <dbReference type="ARBA" id="ARBA00023180"/>
    </source>
</evidence>
<feature type="compositionally biased region" description="Basic and acidic residues" evidence="13">
    <location>
        <begin position="602"/>
        <end position="613"/>
    </location>
</feature>
<dbReference type="GO" id="GO:0030198">
    <property type="term" value="P:extracellular matrix organization"/>
    <property type="evidence" value="ECO:0007669"/>
    <property type="project" value="TreeGrafter"/>
</dbReference>
<feature type="compositionally biased region" description="Pro residues" evidence="13">
    <location>
        <begin position="687"/>
        <end position="696"/>
    </location>
</feature>
<organism evidence="17 18">
    <name type="scientific">Acipenser oxyrinchus oxyrinchus</name>
    <dbReference type="NCBI Taxonomy" id="40147"/>
    <lineage>
        <taxon>Eukaryota</taxon>
        <taxon>Metazoa</taxon>
        <taxon>Chordata</taxon>
        <taxon>Craniata</taxon>
        <taxon>Vertebrata</taxon>
        <taxon>Euteleostomi</taxon>
        <taxon>Actinopterygii</taxon>
        <taxon>Chondrostei</taxon>
        <taxon>Acipenseriformes</taxon>
        <taxon>Acipenseridae</taxon>
        <taxon>Acipenser</taxon>
    </lineage>
</organism>
<feature type="compositionally biased region" description="Pro residues" evidence="13">
    <location>
        <begin position="892"/>
        <end position="902"/>
    </location>
</feature>
<dbReference type="PROSITE" id="PS51257">
    <property type="entry name" value="PROKAR_LIPOPROTEIN"/>
    <property type="match status" value="1"/>
</dbReference>
<dbReference type="InterPro" id="IPR048287">
    <property type="entry name" value="TSPN-like_N"/>
</dbReference>
<evidence type="ECO:0000256" key="6">
    <source>
        <dbReference type="ARBA" id="ARBA00022889"/>
    </source>
</evidence>
<keyword evidence="5" id="KW-0677">Repeat</keyword>
<evidence type="ECO:0000256" key="12">
    <source>
        <dbReference type="ARBA" id="ARBA00061275"/>
    </source>
</evidence>
<evidence type="ECO:0000256" key="3">
    <source>
        <dbReference type="ARBA" id="ARBA00022530"/>
    </source>
</evidence>
<keyword evidence="11" id="KW-0379">Hydroxylation</keyword>
<dbReference type="InterPro" id="IPR050149">
    <property type="entry name" value="Collagen_superfamily"/>
</dbReference>
<evidence type="ECO:0000256" key="2">
    <source>
        <dbReference type="ARBA" id="ARBA00022525"/>
    </source>
</evidence>
<dbReference type="SMART" id="SM00282">
    <property type="entry name" value="LamG"/>
    <property type="match status" value="1"/>
</dbReference>
<dbReference type="SUPFAM" id="SSF49899">
    <property type="entry name" value="Concanavalin A-like lectins/glucanases"/>
    <property type="match status" value="1"/>
</dbReference>
<feature type="compositionally biased region" description="Pro residues" evidence="13">
    <location>
        <begin position="1291"/>
        <end position="1301"/>
    </location>
</feature>
<dbReference type="GO" id="GO:0005615">
    <property type="term" value="C:extracellular space"/>
    <property type="evidence" value="ECO:0007669"/>
    <property type="project" value="TreeGrafter"/>
</dbReference>
<keyword evidence="4 14" id="KW-0732">Signal</keyword>